<evidence type="ECO:0000256" key="5">
    <source>
        <dbReference type="ARBA" id="ARBA00022692"/>
    </source>
</evidence>
<dbReference type="Gene3D" id="3.30.1370.120">
    <property type="match status" value="3"/>
</dbReference>
<keyword evidence="7" id="KW-0653">Protein transport</keyword>
<evidence type="ECO:0000256" key="9">
    <source>
        <dbReference type="ARBA" id="ARBA00023237"/>
    </source>
</evidence>
<dbReference type="EMBL" id="JAESVB010000009">
    <property type="protein sequence ID" value="MCB8876962.1"/>
    <property type="molecule type" value="Genomic_DNA"/>
</dbReference>
<dbReference type="NCBIfam" id="TIGR02517">
    <property type="entry name" value="type_II_gspD"/>
    <property type="match status" value="1"/>
</dbReference>
<organism evidence="15 16">
    <name type="scientific">Acidisoma silvae</name>
    <dbReference type="NCBI Taxonomy" id="2802396"/>
    <lineage>
        <taxon>Bacteria</taxon>
        <taxon>Pseudomonadati</taxon>
        <taxon>Pseudomonadota</taxon>
        <taxon>Alphaproteobacteria</taxon>
        <taxon>Acetobacterales</taxon>
        <taxon>Acidocellaceae</taxon>
        <taxon>Acidisoma</taxon>
    </lineage>
</organism>
<dbReference type="RefSeq" id="WP_227322620.1">
    <property type="nucleotide sequence ID" value="NZ_JAESVB010000009.1"/>
</dbReference>
<keyword evidence="6" id="KW-0732">Signal</keyword>
<evidence type="ECO:0000256" key="8">
    <source>
        <dbReference type="ARBA" id="ARBA00023136"/>
    </source>
</evidence>
<evidence type="ECO:0000256" key="1">
    <source>
        <dbReference type="ARBA" id="ARBA00004442"/>
    </source>
</evidence>
<feature type="domain" description="NolW-like" evidence="13">
    <location>
        <begin position="290"/>
        <end position="437"/>
    </location>
</feature>
<reference evidence="15" key="1">
    <citation type="journal article" date="2021" name="Microorganisms">
        <title>Acidisoma silvae sp. nov. and Acidisomacellulosilytica sp. nov., Two Acidophilic Bacteria Isolated from Decaying Wood, Hydrolyzing Cellulose and Producing Poly-3-hydroxybutyrate.</title>
        <authorList>
            <person name="Mieszkin S."/>
            <person name="Pouder E."/>
            <person name="Uroz S."/>
            <person name="Simon-Colin C."/>
            <person name="Alain K."/>
        </authorList>
    </citation>
    <scope>NUCLEOTIDE SEQUENCE</scope>
    <source>
        <strain evidence="15">HW T2.11</strain>
    </source>
</reference>
<dbReference type="Pfam" id="PF03958">
    <property type="entry name" value="Secretin_N"/>
    <property type="match status" value="2"/>
</dbReference>
<name>A0A964E0A7_9PROT</name>
<evidence type="ECO:0000256" key="10">
    <source>
        <dbReference type="RuleBase" id="RU004004"/>
    </source>
</evidence>
<evidence type="ECO:0000259" key="12">
    <source>
        <dbReference type="Pfam" id="PF00263"/>
    </source>
</evidence>
<keyword evidence="5" id="KW-0812">Transmembrane</keyword>
<keyword evidence="8" id="KW-0472">Membrane</keyword>
<feature type="domain" description="NolW-like" evidence="13">
    <location>
        <begin position="142"/>
        <end position="200"/>
    </location>
</feature>
<sequence length="720" mass="73246">MASIREDGPVGRTASLGTGGVSYGVNSDTQSTASAGSAGAPAPGATGAGATLDFADTDIRAVAAQILGGMLHANYTIDPGVHGTVSLHSSTPISSDQLLPTLGVLLSQVNATLVTDGALYRIVPTSGANSPALAGAAGAAGSQIIPLHYVGADDLVRVLQPFVSQGARIAAAPGGNAILLAGDPTAREALAGLIAAFDVNSLAGQSFALFPVDSGSAKDMANALQQAIDTSGGGNARTPSNGDQATRVIPMDRINAVLVTANNPATISAAERIFGLIRRRQNTTTRSWTVYYLQNGHSNDVAYILQQAFTPDHVTATPTPTATVKSPSDTSQSGGAAGGISGAGTGGLGNGGVGGIGGGSLGGLGASGSGLGSSSGGGSSASSANPLLGGLDAASGGSGGSNDEMRIIPDGQNNALLIYGTPQELSTVQETLRKIDIIPLQVRIDAVIAEVQLNDALRYGTQFFFKSGGLNGTLTSVFNATNSFSGYFLAGSDASQVALDMLQAVSTVHVLSSPELMVLDNQPARLEVGDLVPYLTQQAQSTVTSTSDIINSVSYEQTGVILEVTPRVSSDGLVTLDIAQEVSNVNTTATSTSSTTGINSPTFTQRDVQSRVVVQDGQTIGLAGLIQDNVTRSNQGVPFIKDIPVIGALFGQQSNTRTRDELLVLITPHVIHDQRDALDLTEDLREQLPNAAAVPQVLQQMPLSGSDDPTAVIRKRFGSP</sequence>
<evidence type="ECO:0000313" key="15">
    <source>
        <dbReference type="EMBL" id="MCB8876962.1"/>
    </source>
</evidence>
<feature type="domain" description="Type II/III secretion system secretin-like" evidence="12">
    <location>
        <begin position="502"/>
        <end position="671"/>
    </location>
</feature>
<dbReference type="AlphaFoldDB" id="A0A964E0A7"/>
<protein>
    <submittedName>
        <fullName evidence="15">Type II secretion system secretin GspD</fullName>
    </submittedName>
</protein>
<dbReference type="PRINTS" id="PR00811">
    <property type="entry name" value="BCTERIALGSPD"/>
</dbReference>
<comment type="subcellular location">
    <subcellularLocation>
        <location evidence="1 10">Cell outer membrane</location>
    </subcellularLocation>
</comment>
<dbReference type="GO" id="GO:0009279">
    <property type="term" value="C:cell outer membrane"/>
    <property type="evidence" value="ECO:0007669"/>
    <property type="project" value="UniProtKB-SubCell"/>
</dbReference>
<keyword evidence="16" id="KW-1185">Reference proteome</keyword>
<gene>
    <name evidence="15" type="primary">gspD</name>
    <name evidence="15" type="ORF">ASILVAE211_17340</name>
</gene>
<dbReference type="InterPro" id="IPR005644">
    <property type="entry name" value="NolW-like"/>
</dbReference>
<accession>A0A964E0A7</accession>
<keyword evidence="3 10" id="KW-0813">Transport</keyword>
<dbReference type="InterPro" id="IPR049371">
    <property type="entry name" value="GspD-like_N0"/>
</dbReference>
<feature type="region of interest" description="Disordered" evidence="11">
    <location>
        <begin position="316"/>
        <end position="340"/>
    </location>
</feature>
<feature type="region of interest" description="Disordered" evidence="11">
    <location>
        <begin position="1"/>
        <end position="22"/>
    </location>
</feature>
<evidence type="ECO:0000256" key="2">
    <source>
        <dbReference type="ARBA" id="ARBA00006980"/>
    </source>
</evidence>
<proteinExistence type="inferred from homology"/>
<evidence type="ECO:0000259" key="13">
    <source>
        <dbReference type="Pfam" id="PF03958"/>
    </source>
</evidence>
<reference evidence="15" key="2">
    <citation type="submission" date="2021-01" db="EMBL/GenBank/DDBJ databases">
        <authorList>
            <person name="Mieszkin S."/>
            <person name="Pouder E."/>
            <person name="Alain K."/>
        </authorList>
    </citation>
    <scope>NUCLEOTIDE SEQUENCE</scope>
    <source>
        <strain evidence="15">HW T2.11</strain>
    </source>
</reference>
<dbReference type="PANTHER" id="PTHR30332:SF25">
    <property type="entry name" value="SECRETIN XPSD"/>
    <property type="match status" value="1"/>
</dbReference>
<dbReference type="GO" id="GO:0015628">
    <property type="term" value="P:protein secretion by the type II secretion system"/>
    <property type="evidence" value="ECO:0007669"/>
    <property type="project" value="InterPro"/>
</dbReference>
<dbReference type="GO" id="GO:0015627">
    <property type="term" value="C:type II protein secretion system complex"/>
    <property type="evidence" value="ECO:0007669"/>
    <property type="project" value="InterPro"/>
</dbReference>
<evidence type="ECO:0000256" key="11">
    <source>
        <dbReference type="SAM" id="MobiDB-lite"/>
    </source>
</evidence>
<keyword evidence="4" id="KW-1134">Transmembrane beta strand</keyword>
<evidence type="ECO:0000256" key="3">
    <source>
        <dbReference type="ARBA" id="ARBA00022448"/>
    </source>
</evidence>
<dbReference type="InterPro" id="IPR004846">
    <property type="entry name" value="T2SS/T3SS_dom"/>
</dbReference>
<dbReference type="Pfam" id="PF21305">
    <property type="entry name" value="type_II_gspD_N0"/>
    <property type="match status" value="1"/>
</dbReference>
<dbReference type="Proteomes" id="UP000708298">
    <property type="component" value="Unassembled WGS sequence"/>
</dbReference>
<keyword evidence="9" id="KW-0998">Cell outer membrane</keyword>
<evidence type="ECO:0000259" key="14">
    <source>
        <dbReference type="Pfam" id="PF21305"/>
    </source>
</evidence>
<dbReference type="InterPro" id="IPR001775">
    <property type="entry name" value="GspD/PilQ"/>
</dbReference>
<dbReference type="Pfam" id="PF00263">
    <property type="entry name" value="Secretin"/>
    <property type="match status" value="1"/>
</dbReference>
<dbReference type="InterPro" id="IPR013356">
    <property type="entry name" value="T2SS_GspD"/>
</dbReference>
<dbReference type="InterPro" id="IPR038591">
    <property type="entry name" value="NolW-like_sf"/>
</dbReference>
<dbReference type="InterPro" id="IPR050810">
    <property type="entry name" value="Bact_Secretion_Sys_Channel"/>
</dbReference>
<evidence type="ECO:0000256" key="4">
    <source>
        <dbReference type="ARBA" id="ARBA00022452"/>
    </source>
</evidence>
<evidence type="ECO:0000256" key="7">
    <source>
        <dbReference type="ARBA" id="ARBA00022927"/>
    </source>
</evidence>
<evidence type="ECO:0000313" key="16">
    <source>
        <dbReference type="Proteomes" id="UP000708298"/>
    </source>
</evidence>
<feature type="domain" description="GspD-like N0" evidence="14">
    <location>
        <begin position="52"/>
        <end position="122"/>
    </location>
</feature>
<evidence type="ECO:0000256" key="6">
    <source>
        <dbReference type="ARBA" id="ARBA00022729"/>
    </source>
</evidence>
<comment type="similarity">
    <text evidence="2">Belongs to the bacterial secretin family. GSP D subfamily.</text>
</comment>
<comment type="caution">
    <text evidence="15">The sequence shown here is derived from an EMBL/GenBank/DDBJ whole genome shotgun (WGS) entry which is preliminary data.</text>
</comment>
<dbReference type="PANTHER" id="PTHR30332">
    <property type="entry name" value="PROBABLE GENERAL SECRETION PATHWAY PROTEIN D"/>
    <property type="match status" value="1"/>
</dbReference>